<dbReference type="EC" id="2.4.2.10" evidence="2"/>
<dbReference type="GO" id="GO:0044205">
    <property type="term" value="P:'de novo' UMP biosynthetic process"/>
    <property type="evidence" value="ECO:0007669"/>
    <property type="project" value="UniProtKB-UniPathway"/>
</dbReference>
<dbReference type="UniPathway" id="UPA00070">
    <property type="reaction ID" value="UER00119"/>
</dbReference>
<dbReference type="PANTHER" id="PTHR19278">
    <property type="entry name" value="OROTATE PHOSPHORIBOSYLTRANSFERASE"/>
    <property type="match status" value="1"/>
</dbReference>
<feature type="non-terminal residue" evidence="8">
    <location>
        <position position="190"/>
    </location>
</feature>
<dbReference type="InterPro" id="IPR004467">
    <property type="entry name" value="Or_phspho_trans_dom"/>
</dbReference>
<dbReference type="GO" id="GO:0019856">
    <property type="term" value="P:pyrimidine nucleobase biosynthetic process"/>
    <property type="evidence" value="ECO:0007669"/>
    <property type="project" value="TreeGrafter"/>
</dbReference>
<evidence type="ECO:0000256" key="3">
    <source>
        <dbReference type="ARBA" id="ARBA00022676"/>
    </source>
</evidence>
<keyword evidence="6" id="KW-0665">Pyrimidine biosynthesis</keyword>
<dbReference type="Gene3D" id="3.40.50.2020">
    <property type="match status" value="1"/>
</dbReference>
<comment type="caution">
    <text evidence="8">The sequence shown here is derived from an EMBL/GenBank/DDBJ whole genome shotgun (WGS) entry which is preliminary data.</text>
</comment>
<proteinExistence type="inferred from homology"/>
<dbReference type="AlphaFoldDB" id="A0A117M321"/>
<protein>
    <recommendedName>
        <fullName evidence="2">orotate phosphoribosyltransferase</fullName>
        <ecNumber evidence="2">2.4.2.10</ecNumber>
    </recommendedName>
</protein>
<dbReference type="NCBIfam" id="TIGR00336">
    <property type="entry name" value="pyrE"/>
    <property type="match status" value="1"/>
</dbReference>
<evidence type="ECO:0000313" key="8">
    <source>
        <dbReference type="EMBL" id="KUK81579.1"/>
    </source>
</evidence>
<dbReference type="HAMAP" id="MF_01208">
    <property type="entry name" value="PyrE"/>
    <property type="match status" value="1"/>
</dbReference>
<feature type="domain" description="Phosphoribosyltransferase" evidence="7">
    <location>
        <begin position="49"/>
        <end position="169"/>
    </location>
</feature>
<dbReference type="EMBL" id="LGGS01000142">
    <property type="protein sequence ID" value="KUK81579.1"/>
    <property type="molecule type" value="Genomic_DNA"/>
</dbReference>
<dbReference type="FunFam" id="3.40.50.2020:FF:000029">
    <property type="entry name" value="Orotate phosphoribosyltransferase"/>
    <property type="match status" value="1"/>
</dbReference>
<evidence type="ECO:0000259" key="7">
    <source>
        <dbReference type="Pfam" id="PF00156"/>
    </source>
</evidence>
<evidence type="ECO:0000256" key="1">
    <source>
        <dbReference type="ARBA" id="ARBA00004889"/>
    </source>
</evidence>
<sequence length="190" mass="20629">MVKLNNGDIYQKDWDALRAYVYEHAFELGDFTLTSGKKSKYYFDGKQVTLSPEGAYLLGRILYHKIKDLGIDAVGGITIGADPIAGALAAVSFIEGMHRLKLFIVRKTPKKHGKFKLIEGPALEAGDRVVVVDDVITTGGSIIEAIKAVRDAGCEVVKAIALVDRCEGGTENIKSLGIDVDPVFTINDFL</sequence>
<keyword evidence="3 8" id="KW-0328">Glycosyltransferase</keyword>
<dbReference type="SUPFAM" id="SSF53271">
    <property type="entry name" value="PRTase-like"/>
    <property type="match status" value="1"/>
</dbReference>
<keyword evidence="5" id="KW-0460">Magnesium</keyword>
<evidence type="ECO:0000256" key="2">
    <source>
        <dbReference type="ARBA" id="ARBA00011971"/>
    </source>
</evidence>
<keyword evidence="4 8" id="KW-0808">Transferase</keyword>
<evidence type="ECO:0000256" key="4">
    <source>
        <dbReference type="ARBA" id="ARBA00022679"/>
    </source>
</evidence>
<reference evidence="9" key="1">
    <citation type="journal article" date="2015" name="MBio">
        <title>Genome-Resolved Metagenomic Analysis Reveals Roles for Candidate Phyla and Other Microbial Community Members in Biogeochemical Transformations in Oil Reservoirs.</title>
        <authorList>
            <person name="Hu P."/>
            <person name="Tom L."/>
            <person name="Singh A."/>
            <person name="Thomas B.C."/>
            <person name="Baker B.J."/>
            <person name="Piceno Y.M."/>
            <person name="Andersen G.L."/>
            <person name="Banfield J.F."/>
        </authorList>
    </citation>
    <scope>NUCLEOTIDE SEQUENCE [LARGE SCALE GENOMIC DNA]</scope>
</reference>
<dbReference type="PANTHER" id="PTHR19278:SF9">
    <property type="entry name" value="URIDINE 5'-MONOPHOSPHATE SYNTHASE"/>
    <property type="match status" value="1"/>
</dbReference>
<evidence type="ECO:0000256" key="5">
    <source>
        <dbReference type="ARBA" id="ARBA00022842"/>
    </source>
</evidence>
<dbReference type="InterPro" id="IPR023031">
    <property type="entry name" value="OPRT"/>
</dbReference>
<dbReference type="CDD" id="cd06223">
    <property type="entry name" value="PRTases_typeI"/>
    <property type="match status" value="1"/>
</dbReference>
<dbReference type="InterPro" id="IPR029057">
    <property type="entry name" value="PRTase-like"/>
</dbReference>
<dbReference type="Proteomes" id="UP000054705">
    <property type="component" value="Unassembled WGS sequence"/>
</dbReference>
<comment type="pathway">
    <text evidence="1">Pyrimidine metabolism; UMP biosynthesis via de novo pathway; UMP from orotate: step 1/2.</text>
</comment>
<evidence type="ECO:0000256" key="6">
    <source>
        <dbReference type="ARBA" id="ARBA00022975"/>
    </source>
</evidence>
<gene>
    <name evidence="8" type="ORF">XD97_0616</name>
</gene>
<evidence type="ECO:0000313" key="9">
    <source>
        <dbReference type="Proteomes" id="UP000054705"/>
    </source>
</evidence>
<accession>A0A117M321</accession>
<name>A0A117M321_9FIRM</name>
<dbReference type="GO" id="GO:0004588">
    <property type="term" value="F:orotate phosphoribosyltransferase activity"/>
    <property type="evidence" value="ECO:0007669"/>
    <property type="project" value="UniProtKB-EC"/>
</dbReference>
<dbReference type="Pfam" id="PF00156">
    <property type="entry name" value="Pribosyltran"/>
    <property type="match status" value="1"/>
</dbReference>
<organism evidence="8 9">
    <name type="scientific">Pelotomaculum thermopropionicum</name>
    <dbReference type="NCBI Taxonomy" id="110500"/>
    <lineage>
        <taxon>Bacteria</taxon>
        <taxon>Bacillati</taxon>
        <taxon>Bacillota</taxon>
        <taxon>Clostridia</taxon>
        <taxon>Eubacteriales</taxon>
        <taxon>Desulfotomaculaceae</taxon>
        <taxon>Pelotomaculum</taxon>
    </lineage>
</organism>
<dbReference type="InterPro" id="IPR000836">
    <property type="entry name" value="PRTase_dom"/>
</dbReference>